<feature type="transmembrane region" description="Helical" evidence="1">
    <location>
        <begin position="9"/>
        <end position="28"/>
    </location>
</feature>
<dbReference type="AlphaFoldDB" id="A0A9D9H5R2"/>
<sequence length="202" mass="22528">MGGTAIKRVYIPVFFAVAAALTFSAFLLCGCKREYAPKPYGFPRIDRDSVTYVSFAQSDFPLKFDIPSDARAELRRNETSSVWIDISYPEYAATLYCTYIPLNGTGAAAEQRAKATEFVYLHASRASSIEAVSFEGEEVAATIYRLYGKVATPVQFVADDGNAFLLRGAFYFNYDVEPDSVAPVVQYVEEDVRRLVESLKLR</sequence>
<name>A0A9D9H5R2_9BACT</name>
<dbReference type="EMBL" id="JADIMW010000004">
    <property type="protein sequence ID" value="MBO8437376.1"/>
    <property type="molecule type" value="Genomic_DNA"/>
</dbReference>
<evidence type="ECO:0008006" key="4">
    <source>
        <dbReference type="Google" id="ProtNLM"/>
    </source>
</evidence>
<dbReference type="Proteomes" id="UP000823636">
    <property type="component" value="Unassembled WGS sequence"/>
</dbReference>
<keyword evidence="1" id="KW-0812">Transmembrane</keyword>
<keyword evidence="1" id="KW-0472">Membrane</keyword>
<dbReference type="InterPro" id="IPR019850">
    <property type="entry name" value="GldD-like"/>
</dbReference>
<proteinExistence type="predicted"/>
<keyword evidence="1" id="KW-1133">Transmembrane helix</keyword>
<comment type="caution">
    <text evidence="2">The sequence shown here is derived from an EMBL/GenBank/DDBJ whole genome shotgun (WGS) entry which is preliminary data.</text>
</comment>
<reference evidence="2" key="1">
    <citation type="submission" date="2020-10" db="EMBL/GenBank/DDBJ databases">
        <authorList>
            <person name="Gilroy R."/>
        </authorList>
    </citation>
    <scope>NUCLEOTIDE SEQUENCE</scope>
    <source>
        <strain evidence="2">G3-4614</strain>
    </source>
</reference>
<protein>
    <recommendedName>
        <fullName evidence="4">Gliding motility-associated lipoprotein GldD</fullName>
    </recommendedName>
</protein>
<evidence type="ECO:0000313" key="2">
    <source>
        <dbReference type="EMBL" id="MBO8437376.1"/>
    </source>
</evidence>
<dbReference type="Pfam" id="PF25593">
    <property type="entry name" value="GldD_lipo"/>
    <property type="match status" value="1"/>
</dbReference>
<evidence type="ECO:0000313" key="3">
    <source>
        <dbReference type="Proteomes" id="UP000823636"/>
    </source>
</evidence>
<organism evidence="2 3">
    <name type="scientific">Candidatus Caccoplasma merdipullorum</name>
    <dbReference type="NCBI Taxonomy" id="2840718"/>
    <lineage>
        <taxon>Bacteria</taxon>
        <taxon>Pseudomonadati</taxon>
        <taxon>Bacteroidota</taxon>
        <taxon>Bacteroidia</taxon>
        <taxon>Bacteroidales</taxon>
        <taxon>Bacteroidaceae</taxon>
        <taxon>Bacteroidaceae incertae sedis</taxon>
        <taxon>Candidatus Caccoplasma</taxon>
    </lineage>
</organism>
<evidence type="ECO:0000256" key="1">
    <source>
        <dbReference type="SAM" id="Phobius"/>
    </source>
</evidence>
<reference evidence="2" key="2">
    <citation type="journal article" date="2021" name="PeerJ">
        <title>Extensive microbial diversity within the chicken gut microbiome revealed by metagenomics and culture.</title>
        <authorList>
            <person name="Gilroy R."/>
            <person name="Ravi A."/>
            <person name="Getino M."/>
            <person name="Pursley I."/>
            <person name="Horton D.L."/>
            <person name="Alikhan N.F."/>
            <person name="Baker D."/>
            <person name="Gharbi K."/>
            <person name="Hall N."/>
            <person name="Watson M."/>
            <person name="Adriaenssens E.M."/>
            <person name="Foster-Nyarko E."/>
            <person name="Jarju S."/>
            <person name="Secka A."/>
            <person name="Antonio M."/>
            <person name="Oren A."/>
            <person name="Chaudhuri R.R."/>
            <person name="La Ragione R."/>
            <person name="Hildebrand F."/>
            <person name="Pallen M.J."/>
        </authorList>
    </citation>
    <scope>NUCLEOTIDE SEQUENCE</scope>
    <source>
        <strain evidence="2">G3-4614</strain>
    </source>
</reference>
<accession>A0A9D9H5R2</accession>
<dbReference type="PROSITE" id="PS51257">
    <property type="entry name" value="PROKAR_LIPOPROTEIN"/>
    <property type="match status" value="1"/>
</dbReference>
<gene>
    <name evidence="2" type="ORF">IAC54_00555</name>
</gene>